<sequence>MRTYSFLYKVKIRALLLILLVALDVKSQIVPVNNIQTPEIANLGMFGTIPVSHYTGIPDITVPLYDITVGDYVLPLSARYHLASVKPDLQSGILGMGWSLMAGGYITRTVHCVYDELCGDDNIGHGFYSNSFKMKNITNQSFAQMTKDKLRGDDFFELVPDEFSFSFCGYSGNFYYNENGGWTVVSDDDIKVEFNPANGDGFINRKQLEERFRTTGWDDRSHNNRFFNKFTLVTPDGCRYEFGGLYATEFSVPYYARKKNSLIPTTWRLSKITTTDKRVIEFKYDTSAIMCDIRYVPQYRMQYGTIQEQTSPYEIGWRGFTGFLLFPACLTSITTPNETIDFTYFKESRYGDRLNRNSKALYWENTGMTRLQTYSLNIEDPSQQFLVFMNTARRENENTTRNAIADKLTHNVLHRIAIKNKFTGNGHSLYFGYVDSSNERMKLTSVITRTGVPDIIRGQYGYEIPAEISGDDMPAYSFSYDRSQTMPYRYSMTKTDSWGYYNGGEVSISATPSFTTIYPSLSATKAETLSEIRYPTGGRTTFAYEQHSYSKIVSNDHTAVTNSTGFAGGLRVAEIKNYNDDNSLVSTKKYYYSETKNGKSSGISKSMPVHSVSYTAGNVTLELKSAAGFQTPVTNQNSPDVGYSCVIEETFDASGKSMGYIKYRYSNYDTDIFGLSHLDKKYSYSTASGGDAIAPYTSYALERGKLLSEEFYDSDGVLKRKKVVEYGRTGHPAFKTAYQQEIILNYNPYQFMNSSLGWLAETFTFSYFPKSVRDTVYTKSGAYSSGITYLYNTNKLVTSESTLTSNNTVKTVKYKYPSDYSAYNWMQQLNILSPVIEKRTEEDASVCTETFDYRATNNQIPYICKKTTSWGNNMASRTDFKVNAVNAYGKPTEVETNGRTNVYYWGFNGQKLFMEIENATLAEAESCLGKEKNVSELNMRYTPDYGNIEDRYLMRSSIFHIYMYNQDMNMYAEVLTDGSAVQYKYDMLGRLREKYYVDPYTNEKYILNQYDYHYK</sequence>
<organism evidence="1 2">
    <name type="scientific">Xylanibacter caecicola</name>
    <dbReference type="NCBI Taxonomy" id="2736294"/>
    <lineage>
        <taxon>Bacteria</taxon>
        <taxon>Pseudomonadati</taxon>
        <taxon>Bacteroidota</taxon>
        <taxon>Bacteroidia</taxon>
        <taxon>Bacteroidales</taxon>
        <taxon>Prevotellaceae</taxon>
        <taxon>Xylanibacter</taxon>
    </lineage>
</organism>
<evidence type="ECO:0008006" key="3">
    <source>
        <dbReference type="Google" id="ProtNLM"/>
    </source>
</evidence>
<protein>
    <recommendedName>
        <fullName evidence="3">YD repeat-containing protein</fullName>
    </recommendedName>
</protein>
<comment type="caution">
    <text evidence="1">The sequence shown here is derived from an EMBL/GenBank/DDBJ whole genome shotgun (WGS) entry which is preliminary data.</text>
</comment>
<evidence type="ECO:0000313" key="1">
    <source>
        <dbReference type="EMBL" id="NPE25476.1"/>
    </source>
</evidence>
<evidence type="ECO:0000313" key="2">
    <source>
        <dbReference type="Proteomes" id="UP000820977"/>
    </source>
</evidence>
<dbReference type="EMBL" id="JABKKJ010000012">
    <property type="protein sequence ID" value="NPE25476.1"/>
    <property type="molecule type" value="Genomic_DNA"/>
</dbReference>
<dbReference type="RefSeq" id="WP_172344936.1">
    <property type="nucleotide sequence ID" value="NZ_CATJFF010000093.1"/>
</dbReference>
<dbReference type="Proteomes" id="UP000820977">
    <property type="component" value="Unassembled WGS sequence"/>
</dbReference>
<reference evidence="1 2" key="1">
    <citation type="submission" date="2020-05" db="EMBL/GenBank/DDBJ databases">
        <title>Distinct polysaccharide utilization as determinants for interspecies competition between intestinal Prevotella spp.</title>
        <authorList>
            <person name="Galvez E.J.C."/>
            <person name="Iljazovic A."/>
            <person name="Strowig T."/>
        </authorList>
    </citation>
    <scope>NUCLEOTIDE SEQUENCE [LARGE SCALE GENOMIC DNA]</scope>
    <source>
        <strain evidence="1 2">PCHR</strain>
    </source>
</reference>
<keyword evidence="2" id="KW-1185">Reference proteome</keyword>
<gene>
    <name evidence="1" type="ORF">HPS54_08125</name>
</gene>
<accession>A0ABX2B2H4</accession>
<name>A0ABX2B2H4_9BACT</name>
<proteinExistence type="predicted"/>